<gene>
    <name evidence="1" type="ORF">BB560_000751</name>
</gene>
<evidence type="ECO:0000313" key="1">
    <source>
        <dbReference type="EMBL" id="PVV04739.1"/>
    </source>
</evidence>
<organism evidence="1 2">
    <name type="scientific">Smittium megazygosporum</name>
    <dbReference type="NCBI Taxonomy" id="133381"/>
    <lineage>
        <taxon>Eukaryota</taxon>
        <taxon>Fungi</taxon>
        <taxon>Fungi incertae sedis</taxon>
        <taxon>Zoopagomycota</taxon>
        <taxon>Kickxellomycotina</taxon>
        <taxon>Harpellomycetes</taxon>
        <taxon>Harpellales</taxon>
        <taxon>Legeriomycetaceae</taxon>
        <taxon>Smittium</taxon>
    </lineage>
</organism>
<reference evidence="1 2" key="1">
    <citation type="journal article" date="2018" name="MBio">
        <title>Comparative Genomics Reveals the Core Gene Toolbox for the Fungus-Insect Symbiosis.</title>
        <authorList>
            <person name="Wang Y."/>
            <person name="Stata M."/>
            <person name="Wang W."/>
            <person name="Stajich J.E."/>
            <person name="White M.M."/>
            <person name="Moncalvo J.M."/>
        </authorList>
    </citation>
    <scope>NUCLEOTIDE SEQUENCE [LARGE SCALE GENOMIC DNA]</scope>
    <source>
        <strain evidence="1 2">SC-DP-2</strain>
    </source>
</reference>
<protein>
    <submittedName>
        <fullName evidence="1">Uncharacterized protein</fullName>
    </submittedName>
</protein>
<keyword evidence="2" id="KW-1185">Reference proteome</keyword>
<dbReference type="EMBL" id="MBFS01000085">
    <property type="protein sequence ID" value="PVV04739.1"/>
    <property type="molecule type" value="Genomic_DNA"/>
</dbReference>
<dbReference type="OrthoDB" id="5596871at2759"/>
<accession>A0A2T9ZJG4</accession>
<sequence length="221" mass="25470">MPSLIRSPTAFLLKSKPTTQISDISFLPQFSKLDNLFSGDQSKLASDDSTTSELDSSEDHLEQARTDLAETFNIPSVLEYNELLENRLKLGLFDLDSYEVYLMTLNPEFSDQDAETVYDEPTQTRRLSSSSLTTLIESFPSQTPSYPLLPDPHNICWSKRRGYSADGNFLEKILPPFAKRAKLRYQSSRFRVYSLERRMILNSKILYPLKNRHVELNPRFN</sequence>
<evidence type="ECO:0000313" key="2">
    <source>
        <dbReference type="Proteomes" id="UP000245609"/>
    </source>
</evidence>
<dbReference type="Proteomes" id="UP000245609">
    <property type="component" value="Unassembled WGS sequence"/>
</dbReference>
<name>A0A2T9ZJG4_9FUNG</name>
<comment type="caution">
    <text evidence="1">The sequence shown here is derived from an EMBL/GenBank/DDBJ whole genome shotgun (WGS) entry which is preliminary data.</text>
</comment>
<proteinExistence type="predicted"/>
<dbReference type="AlphaFoldDB" id="A0A2T9ZJG4"/>